<feature type="repeat" description="TPR" evidence="3">
    <location>
        <begin position="17"/>
        <end position="50"/>
    </location>
</feature>
<dbReference type="OrthoDB" id="2423701at2759"/>
<dbReference type="SMART" id="SM00028">
    <property type="entry name" value="TPR"/>
    <property type="match status" value="4"/>
</dbReference>
<comment type="caution">
    <text evidence="4">The sequence shown here is derived from an EMBL/GenBank/DDBJ whole genome shotgun (WGS) entry which is preliminary data.</text>
</comment>
<dbReference type="InterPro" id="IPR019734">
    <property type="entry name" value="TPR_rpt"/>
</dbReference>
<evidence type="ECO:0000313" key="4">
    <source>
        <dbReference type="EMBL" id="TEB38671.1"/>
    </source>
</evidence>
<reference evidence="4 5" key="1">
    <citation type="journal article" date="2019" name="Nat. Ecol. Evol.">
        <title>Megaphylogeny resolves global patterns of mushroom evolution.</title>
        <authorList>
            <person name="Varga T."/>
            <person name="Krizsan K."/>
            <person name="Foldi C."/>
            <person name="Dima B."/>
            <person name="Sanchez-Garcia M."/>
            <person name="Sanchez-Ramirez S."/>
            <person name="Szollosi G.J."/>
            <person name="Szarkandi J.G."/>
            <person name="Papp V."/>
            <person name="Albert L."/>
            <person name="Andreopoulos W."/>
            <person name="Angelini C."/>
            <person name="Antonin V."/>
            <person name="Barry K.W."/>
            <person name="Bougher N.L."/>
            <person name="Buchanan P."/>
            <person name="Buyck B."/>
            <person name="Bense V."/>
            <person name="Catcheside P."/>
            <person name="Chovatia M."/>
            <person name="Cooper J."/>
            <person name="Damon W."/>
            <person name="Desjardin D."/>
            <person name="Finy P."/>
            <person name="Geml J."/>
            <person name="Haridas S."/>
            <person name="Hughes K."/>
            <person name="Justo A."/>
            <person name="Karasinski D."/>
            <person name="Kautmanova I."/>
            <person name="Kiss B."/>
            <person name="Kocsube S."/>
            <person name="Kotiranta H."/>
            <person name="LaButti K.M."/>
            <person name="Lechner B.E."/>
            <person name="Liimatainen K."/>
            <person name="Lipzen A."/>
            <person name="Lukacs Z."/>
            <person name="Mihaltcheva S."/>
            <person name="Morgado L.N."/>
            <person name="Niskanen T."/>
            <person name="Noordeloos M.E."/>
            <person name="Ohm R.A."/>
            <person name="Ortiz-Santana B."/>
            <person name="Ovrebo C."/>
            <person name="Racz N."/>
            <person name="Riley R."/>
            <person name="Savchenko A."/>
            <person name="Shiryaev A."/>
            <person name="Soop K."/>
            <person name="Spirin V."/>
            <person name="Szebenyi C."/>
            <person name="Tomsovsky M."/>
            <person name="Tulloss R.E."/>
            <person name="Uehling J."/>
            <person name="Grigoriev I.V."/>
            <person name="Vagvolgyi C."/>
            <person name="Papp T."/>
            <person name="Martin F.M."/>
            <person name="Miettinen O."/>
            <person name="Hibbett D.S."/>
            <person name="Nagy L.G."/>
        </authorList>
    </citation>
    <scope>NUCLEOTIDE SEQUENCE [LARGE SCALE GENOMIC DNA]</scope>
    <source>
        <strain evidence="4 5">FP101781</strain>
    </source>
</reference>
<proteinExistence type="predicted"/>
<dbReference type="GO" id="GO:0072380">
    <property type="term" value="C:TRC complex"/>
    <property type="evidence" value="ECO:0007669"/>
    <property type="project" value="TreeGrafter"/>
</dbReference>
<evidence type="ECO:0000313" key="5">
    <source>
        <dbReference type="Proteomes" id="UP000298030"/>
    </source>
</evidence>
<dbReference type="PANTHER" id="PTHR45831:SF2">
    <property type="entry name" value="LD24721P"/>
    <property type="match status" value="1"/>
</dbReference>
<dbReference type="Gene3D" id="1.25.40.10">
    <property type="entry name" value="Tetratricopeptide repeat domain"/>
    <property type="match status" value="1"/>
</dbReference>
<dbReference type="AlphaFoldDB" id="A0A4Y7TXE7"/>
<dbReference type="PROSITE" id="PS50005">
    <property type="entry name" value="TPR"/>
    <property type="match status" value="1"/>
</dbReference>
<gene>
    <name evidence="4" type="ORF">FA13DRAFT_1769867</name>
</gene>
<keyword evidence="5" id="KW-1185">Reference proteome</keyword>
<accession>A0A4Y7TXE7</accession>
<dbReference type="EMBL" id="QPFP01000002">
    <property type="protein sequence ID" value="TEB38671.1"/>
    <property type="molecule type" value="Genomic_DNA"/>
</dbReference>
<keyword evidence="1" id="KW-0677">Repeat</keyword>
<name>A0A4Y7TXE7_COPMI</name>
<organism evidence="4 5">
    <name type="scientific">Coprinellus micaceus</name>
    <name type="common">Glistening ink-cap mushroom</name>
    <name type="synonym">Coprinus micaceus</name>
    <dbReference type="NCBI Taxonomy" id="71717"/>
    <lineage>
        <taxon>Eukaryota</taxon>
        <taxon>Fungi</taxon>
        <taxon>Dikarya</taxon>
        <taxon>Basidiomycota</taxon>
        <taxon>Agaricomycotina</taxon>
        <taxon>Agaricomycetes</taxon>
        <taxon>Agaricomycetidae</taxon>
        <taxon>Agaricales</taxon>
        <taxon>Agaricineae</taxon>
        <taxon>Psathyrellaceae</taxon>
        <taxon>Coprinellus</taxon>
    </lineage>
</organism>
<dbReference type="GO" id="GO:0006620">
    <property type="term" value="P:post-translational protein targeting to endoplasmic reticulum membrane"/>
    <property type="evidence" value="ECO:0007669"/>
    <property type="project" value="TreeGrafter"/>
</dbReference>
<evidence type="ECO:0000256" key="2">
    <source>
        <dbReference type="ARBA" id="ARBA00022803"/>
    </source>
</evidence>
<protein>
    <submittedName>
        <fullName evidence="4">Uncharacterized protein</fullName>
    </submittedName>
</protein>
<dbReference type="InterPro" id="IPR011990">
    <property type="entry name" value="TPR-like_helical_dom_sf"/>
</dbReference>
<evidence type="ECO:0000256" key="3">
    <source>
        <dbReference type="PROSITE-ProRule" id="PRU00339"/>
    </source>
</evidence>
<dbReference type="GO" id="GO:0016020">
    <property type="term" value="C:membrane"/>
    <property type="evidence" value="ECO:0007669"/>
    <property type="project" value="TreeGrafter"/>
</dbReference>
<keyword evidence="2 3" id="KW-0802">TPR repeat</keyword>
<dbReference type="GO" id="GO:0060090">
    <property type="term" value="F:molecular adaptor activity"/>
    <property type="evidence" value="ECO:0007669"/>
    <property type="project" value="TreeGrafter"/>
</dbReference>
<dbReference type="SUPFAM" id="SSF48452">
    <property type="entry name" value="TPR-like"/>
    <property type="match status" value="1"/>
</dbReference>
<dbReference type="PANTHER" id="PTHR45831">
    <property type="entry name" value="LD24721P"/>
    <property type="match status" value="1"/>
</dbReference>
<dbReference type="Pfam" id="PF13414">
    <property type="entry name" value="TPR_11"/>
    <property type="match status" value="1"/>
</dbReference>
<dbReference type="Proteomes" id="UP000298030">
    <property type="component" value="Unassembled WGS sequence"/>
</dbReference>
<dbReference type="STRING" id="71717.A0A4Y7TXE7"/>
<dbReference type="InterPro" id="IPR047150">
    <property type="entry name" value="SGT"/>
</dbReference>
<sequence length="584" mass="65965">MPTKPKKTTEEHDPVEAERLKTLGNELYQRGEYDAAHFKYTQAIEKDPTNAIIYANRAAVLLATKDYFDAAFDCRKAVELDPTYAKAWGRLGTATHAVSAWEDSIRTWKEALECLPTGNLTEAQQSMKDQFSRGLARAKADRRKVETGVEAIPSGPSTANKFPWDVAFAVKRRKLASDKPSCVMVIIYAHGEFDEAMRTLTQQRLITHPQTGEPAVAGNPNVLQPLVNSILTDERVFHITEPDFQEKSERQCLFESQMLQGWVSGSPPLADIKRQILQRLKRDPWQKVRPSISTTVRTWIFRAFLHWQLLGKHVFAHELFTQALKFLEWGRKQWPNVPASERGVVFEISWIRGVKRQHLALMHASKAHNGQDSPFSFEDLIAAAKDLVEDVDSNPPGSGLDDEDHIGHSYAYWIYPKAQALSILGWSYMQAALRAHDGDPLTQSVFETASEYYLAAAEGYPTDDSYHPTFLRKHLECLCQMDKPLKVTLPLGDRILEVLPESLEIWGLGPTGDALRQMQESVRKFATHWRAEVREGRATMDDVGKIDMPLVPKLKTEKDGLPFSVKYLSLGNEGEERGRLSGAK</sequence>
<evidence type="ECO:0000256" key="1">
    <source>
        <dbReference type="ARBA" id="ARBA00022737"/>
    </source>
</evidence>